<feature type="domain" description="Calcineurin-like phosphoesterase" evidence="1">
    <location>
        <begin position="19"/>
        <end position="148"/>
    </location>
</feature>
<dbReference type="EMBL" id="CP042430">
    <property type="protein sequence ID" value="QEC50645.1"/>
    <property type="molecule type" value="Genomic_DNA"/>
</dbReference>
<dbReference type="SUPFAM" id="SSF56300">
    <property type="entry name" value="Metallo-dependent phosphatases"/>
    <property type="match status" value="1"/>
</dbReference>
<dbReference type="InterPro" id="IPR029052">
    <property type="entry name" value="Metallo-depent_PP-like"/>
</dbReference>
<evidence type="ECO:0000259" key="1">
    <source>
        <dbReference type="Pfam" id="PF00149"/>
    </source>
</evidence>
<keyword evidence="3" id="KW-1185">Reference proteome</keyword>
<dbReference type="InterPro" id="IPR004843">
    <property type="entry name" value="Calcineurin-like_PHP"/>
</dbReference>
<accession>A0A5B8UC71</accession>
<dbReference type="Pfam" id="PF00149">
    <property type="entry name" value="Metallophos"/>
    <property type="match status" value="1"/>
</dbReference>
<reference evidence="2 3" key="1">
    <citation type="journal article" date="2018" name="J. Microbiol.">
        <title>Baekduia soli gen. nov., sp. nov., a novel bacterium isolated from the soil of Baekdu Mountain and proposal of a novel family name, Baekduiaceae fam. nov.</title>
        <authorList>
            <person name="An D.S."/>
            <person name="Siddiqi M.Z."/>
            <person name="Kim K.H."/>
            <person name="Yu H.S."/>
            <person name="Im W.T."/>
        </authorList>
    </citation>
    <scope>NUCLEOTIDE SEQUENCE [LARGE SCALE GENOMIC DNA]</scope>
    <source>
        <strain evidence="2 3">BR7-21</strain>
    </source>
</reference>
<evidence type="ECO:0000313" key="3">
    <source>
        <dbReference type="Proteomes" id="UP000321805"/>
    </source>
</evidence>
<dbReference type="OrthoDB" id="58809at2"/>
<gene>
    <name evidence="2" type="ORF">FSW04_04490</name>
</gene>
<dbReference type="AlphaFoldDB" id="A0A5B8UC71"/>
<dbReference type="GO" id="GO:0016787">
    <property type="term" value="F:hydrolase activity"/>
    <property type="evidence" value="ECO:0007669"/>
    <property type="project" value="InterPro"/>
</dbReference>
<organism evidence="2 3">
    <name type="scientific">Baekduia soli</name>
    <dbReference type="NCBI Taxonomy" id="496014"/>
    <lineage>
        <taxon>Bacteria</taxon>
        <taxon>Bacillati</taxon>
        <taxon>Actinomycetota</taxon>
        <taxon>Thermoleophilia</taxon>
        <taxon>Solirubrobacterales</taxon>
        <taxon>Baekduiaceae</taxon>
        <taxon>Baekduia</taxon>
    </lineage>
</organism>
<sequence>MAGNGTPVNTGSANPLTLAVFGDAPYGASNADTAAFDATPAFVDGVNRDPEVSLVAHVGDLHSGSQKCTVAYDQSVADMWTAFKDPLIYTPGDNEWTDCQKNKELPGSDFGGNPLPNLAAVRSIFFPRTGYTLGGRPKQVLSQAQVGTGTDVAYAENVMWQQSQTLFVTLNIPGGSNNDADNWFGQSRTQAQTDEIAQRTQADLDWLSQAFAQASADGAGSVVILEQADMWDLDGKAPSHIADYKPFIDAIAANTMSFGKPVLLFNGDSHAYRSDNPLMPGAPCVVETGAPDASTKPCADDAYANQAANGGAYDVPNFHRIVVHGGTTFPAQPLEYTRLTDDPWAFNPPSSSSFGPFSWERVQP</sequence>
<name>A0A5B8UC71_9ACTN</name>
<dbReference type="Proteomes" id="UP000321805">
    <property type="component" value="Chromosome"/>
</dbReference>
<evidence type="ECO:0000313" key="2">
    <source>
        <dbReference type="EMBL" id="QEC50645.1"/>
    </source>
</evidence>
<protein>
    <recommendedName>
        <fullName evidence="1">Calcineurin-like phosphoesterase domain-containing protein</fullName>
    </recommendedName>
</protein>
<proteinExistence type="predicted"/>
<dbReference type="KEGG" id="bsol:FSW04_04490"/>